<feature type="compositionally biased region" description="Basic and acidic residues" evidence="1">
    <location>
        <begin position="163"/>
        <end position="172"/>
    </location>
</feature>
<protein>
    <submittedName>
        <fullName evidence="2">Uncharacterized protein</fullName>
    </submittedName>
</protein>
<reference evidence="2 3" key="1">
    <citation type="journal article" name="Sci. Rep.">
        <title>Telomere-to-telomere assembled and centromere annotated genomes of the two main subspecies of the button mushroom Agaricus bisporus reveal especially polymorphic chromosome ends.</title>
        <authorList>
            <person name="Sonnenberg A.S.M."/>
            <person name="Sedaghat-Telgerd N."/>
            <person name="Lavrijssen B."/>
            <person name="Ohm R.A."/>
            <person name="Hendrickx P.M."/>
            <person name="Scholtmeijer K."/>
            <person name="Baars J.J.P."/>
            <person name="van Peer A."/>
        </authorList>
    </citation>
    <scope>NUCLEOTIDE SEQUENCE [LARGE SCALE GENOMIC DNA]</scope>
    <source>
        <strain evidence="2 3">H119_p4</strain>
    </source>
</reference>
<evidence type="ECO:0000313" key="3">
    <source>
        <dbReference type="Proteomes" id="UP000629468"/>
    </source>
</evidence>
<proteinExistence type="predicted"/>
<feature type="region of interest" description="Disordered" evidence="1">
    <location>
        <begin position="1"/>
        <end position="34"/>
    </location>
</feature>
<sequence length="578" mass="62309">MAKKNTVTRKRSKSFTTPSGIKVGPPSKKRAIGATTPSKSGILFFFYPLTIVYNAPKAVTRKPSRSQAGPSLGSNEVAEDSEAEAPQSQNFDELDPTPTQTSPARKSTRSTVVSPKTPLPDRSTVGSSQRKAEGADISGSPHQAETVRETIRTPRAPPPSSDQVDRRGDRTKGSTPTVEPASERPRPTPQVEPSPITSCLRDRPKMTKNQGKGKTKSRVEVEDDGVDPNYAEVDEEGNDPTTRPKKPLPKKKGTKGKGKAKAVELSPPPSPSRRLFASGVSIPLLPRPVATSFHLPPTRGPPIEPTTGYRRIGGNPPQVVNNPRSQAELRHNMGSIGTLLIRDELRNLFVLPETHSLRNAVKCTNCIIKAKKKCGPPIDFIGSCAACKKGKASLCSFVVDAQAELTVLGQLNDASSASSYNLGSTTQALLADQAAIHLTLASLQSQITRAALNIESYAYEWRRQGAIHGARRLAHYGLARSTAEVQDFLDFLESQKLGTDDITLSARLADQQRVISRIYQLVSGRPGDPIRAHQAEMESEDEQVSPAPEEREGGSSGSVQQQPEAGPSFSQYQGEDDG</sequence>
<feature type="compositionally biased region" description="Polar residues" evidence="1">
    <location>
        <begin position="557"/>
        <end position="578"/>
    </location>
</feature>
<evidence type="ECO:0000313" key="2">
    <source>
        <dbReference type="EMBL" id="KAF7761241.1"/>
    </source>
</evidence>
<dbReference type="Proteomes" id="UP000629468">
    <property type="component" value="Unassembled WGS sequence"/>
</dbReference>
<feature type="compositionally biased region" description="Polar residues" evidence="1">
    <location>
        <begin position="65"/>
        <end position="74"/>
    </location>
</feature>
<feature type="compositionally biased region" description="Acidic residues" evidence="1">
    <location>
        <begin position="221"/>
        <end position="238"/>
    </location>
</feature>
<dbReference type="EMBL" id="JABXXO010000014">
    <property type="protein sequence ID" value="KAF7761241.1"/>
    <property type="molecule type" value="Genomic_DNA"/>
</dbReference>
<accession>A0A8H7C3D0</accession>
<organism evidence="2 3">
    <name type="scientific">Agaricus bisporus var. burnettii</name>
    <dbReference type="NCBI Taxonomy" id="192524"/>
    <lineage>
        <taxon>Eukaryota</taxon>
        <taxon>Fungi</taxon>
        <taxon>Dikarya</taxon>
        <taxon>Basidiomycota</taxon>
        <taxon>Agaricomycotina</taxon>
        <taxon>Agaricomycetes</taxon>
        <taxon>Agaricomycetidae</taxon>
        <taxon>Agaricales</taxon>
        <taxon>Agaricineae</taxon>
        <taxon>Agaricaceae</taxon>
        <taxon>Agaricus</taxon>
    </lineage>
</organism>
<name>A0A8H7C3D0_AGABI</name>
<feature type="compositionally biased region" description="Basic residues" evidence="1">
    <location>
        <begin position="243"/>
        <end position="260"/>
    </location>
</feature>
<gene>
    <name evidence="2" type="ORF">Agabi119p4_10650</name>
</gene>
<dbReference type="AlphaFoldDB" id="A0A8H7C3D0"/>
<feature type="region of interest" description="Disordered" evidence="1">
    <location>
        <begin position="526"/>
        <end position="578"/>
    </location>
</feature>
<feature type="compositionally biased region" description="Polar residues" evidence="1">
    <location>
        <begin position="86"/>
        <end position="114"/>
    </location>
</feature>
<evidence type="ECO:0000256" key="1">
    <source>
        <dbReference type="SAM" id="MobiDB-lite"/>
    </source>
</evidence>
<feature type="compositionally biased region" description="Basic residues" evidence="1">
    <location>
        <begin position="1"/>
        <end position="13"/>
    </location>
</feature>
<comment type="caution">
    <text evidence="2">The sequence shown here is derived from an EMBL/GenBank/DDBJ whole genome shotgun (WGS) entry which is preliminary data.</text>
</comment>
<feature type="region of interest" description="Disordered" evidence="1">
    <location>
        <begin position="56"/>
        <end position="272"/>
    </location>
</feature>